<organism evidence="1 3">
    <name type="scientific">Haemophilus influenzae</name>
    <dbReference type="NCBI Taxonomy" id="727"/>
    <lineage>
        <taxon>Bacteria</taxon>
        <taxon>Pseudomonadati</taxon>
        <taxon>Pseudomonadota</taxon>
        <taxon>Gammaproteobacteria</taxon>
        <taxon>Pasteurellales</taxon>
        <taxon>Pasteurellaceae</taxon>
        <taxon>Haemophilus</taxon>
    </lineage>
</organism>
<dbReference type="Proteomes" id="UP000658741">
    <property type="component" value="Unassembled WGS sequence"/>
</dbReference>
<accession>A0A2S9RPW7</accession>
<proteinExistence type="predicted"/>
<dbReference type="EMBL" id="CABFLD010000022">
    <property type="protein sequence ID" value="VTX52336.1"/>
    <property type="molecule type" value="Genomic_DNA"/>
</dbReference>
<name>A0A2S9RPW7_HAEIF</name>
<dbReference type="Proteomes" id="UP000238532">
    <property type="component" value="Unassembled WGS sequence"/>
</dbReference>
<sequence length="61" mass="7345">MATKNRTIIKKYADRWHKEACHLYAKWLNAKRQGDEEAANYYFSKYITAGDNWINYTKFAH</sequence>
<dbReference type="AlphaFoldDB" id="A0A2S9RPW7"/>
<comment type="caution">
    <text evidence="1">The sequence shown here is derived from an EMBL/GenBank/DDBJ whole genome shotgun (WGS) entry which is preliminary data.</text>
</comment>
<dbReference type="EMBL" id="NEBY01000202">
    <property type="protein sequence ID" value="PRJ61293.1"/>
    <property type="molecule type" value="Genomic_DNA"/>
</dbReference>
<dbReference type="SMR" id="A0A2S9RPW7"/>
<reference evidence="2" key="2">
    <citation type="submission" date="2019-05" db="EMBL/GenBank/DDBJ databases">
        <authorList>
            <person name="Hibberd M."/>
        </authorList>
    </citation>
    <scope>NUCLEOTIDE SEQUENCE</scope>
    <source>
        <strain evidence="2">Haemophilus_influenzae_BgEED16</strain>
    </source>
</reference>
<dbReference type="RefSeq" id="WP_005667755.1">
    <property type="nucleotide sequence ID" value="NZ_AP018771.1"/>
</dbReference>
<gene>
    <name evidence="1" type="ORF">BV102_00811</name>
    <name evidence="2" type="ORF">CAGEJMGA_00410</name>
</gene>
<reference evidence="1 3" key="1">
    <citation type="submission" date="2017-04" db="EMBL/GenBank/DDBJ databases">
        <title>Haemophilus influenzae in COPD genome sequencing project.</title>
        <authorList>
            <person name="Murphy T.F."/>
            <person name="Kong Y."/>
            <person name="Nadendla S."/>
            <person name="Tettelin H."/>
            <person name="Pettigrew M."/>
        </authorList>
    </citation>
    <scope>NUCLEOTIDE SEQUENCE [LARGE SCALE GENOMIC DNA]</scope>
    <source>
        <strain evidence="1 3">56P127H1</strain>
    </source>
</reference>
<evidence type="ECO:0000313" key="1">
    <source>
        <dbReference type="EMBL" id="PRJ61293.1"/>
    </source>
</evidence>
<evidence type="ECO:0000313" key="3">
    <source>
        <dbReference type="Proteomes" id="UP000238532"/>
    </source>
</evidence>
<evidence type="ECO:0000313" key="2">
    <source>
        <dbReference type="EMBL" id="VTX52336.1"/>
    </source>
</evidence>
<protein>
    <submittedName>
        <fullName evidence="1">Uncharacterized protein</fullName>
    </submittedName>
</protein>